<sequence>MSEALHSHLERAVECIARYEEQEALGAVLDAWRECRAPELVVFAQDLEARLDSAEAERAGQAAEARRAARDLARKLEERGTPDEVEARLDAVLGMLPEPRLIAGLLAITRLTSVAEPQAVLKLCAALWHVGPPFDVAPLEALHARMRPAAWAAAARLSSVIGLGLDWVPPELDAKARQLLAELRDAFRVRGAYASRSASILAQWLPRIHANPEDESVRLVMADQLLEVGDPLGELIMLQCSAAPDSERIDALLAKHVRSWELPLGGLVEPGTTRFERGLPVAVRMAGRAASLIPPEPGPAWCSVREINWARVGWSVVHGQWLAHPHLRGVTRMRRVELFWARLMGQPPNVSRLELCGPVGPHLSGTPAAADVFDRLALLPSLSWLELCDAYVSDVSLCANSRLATKLARIDIIGQGRWTLTVTPGAEVPIEATLVSERSIEAFERVLLAAERFGTRALRVRWERRLDAGCVERLRRAASGFSHVDWA</sequence>
<reference evidence="2 5" key="2">
    <citation type="submission" date="2019-07" db="EMBL/GenBank/DDBJ databases">
        <title>Whole genome shotgun sequence of Myxococcus fulvus NBRC 100333.</title>
        <authorList>
            <person name="Hosoyama A."/>
            <person name="Uohara A."/>
            <person name="Ohji S."/>
            <person name="Ichikawa N."/>
        </authorList>
    </citation>
    <scope>NUCLEOTIDE SEQUENCE [LARGE SCALE GENOMIC DNA]</scope>
    <source>
        <strain evidence="2 5">NBRC 100333</strain>
    </source>
</reference>
<evidence type="ECO:0000313" key="5">
    <source>
        <dbReference type="Proteomes" id="UP000321514"/>
    </source>
</evidence>
<evidence type="ECO:0000256" key="1">
    <source>
        <dbReference type="SAM" id="Coils"/>
    </source>
</evidence>
<dbReference type="Proteomes" id="UP000183760">
    <property type="component" value="Unassembled WGS sequence"/>
</dbReference>
<dbReference type="Proteomes" id="UP000321514">
    <property type="component" value="Unassembled WGS sequence"/>
</dbReference>
<keyword evidence="4" id="KW-1185">Reference proteome</keyword>
<name>A0A511TGV1_MYXFU</name>
<accession>A0A511TGV1</accession>
<dbReference type="EMBL" id="FOIB01000003">
    <property type="protein sequence ID" value="SET76278.1"/>
    <property type="molecule type" value="Genomic_DNA"/>
</dbReference>
<dbReference type="STRING" id="1334629.MFUL124B02_24625"/>
<dbReference type="AlphaFoldDB" id="A0A511TGV1"/>
<dbReference type="OrthoDB" id="5379484at2"/>
<dbReference type="EMBL" id="BJXR01000062">
    <property type="protein sequence ID" value="GEN12428.1"/>
    <property type="molecule type" value="Genomic_DNA"/>
</dbReference>
<reference evidence="3 4" key="1">
    <citation type="submission" date="2016-10" db="EMBL/GenBank/DDBJ databases">
        <authorList>
            <person name="Varghese N."/>
            <person name="Submissions S."/>
        </authorList>
    </citation>
    <scope>NUCLEOTIDE SEQUENCE [LARGE SCALE GENOMIC DNA]</scope>
    <source>
        <strain evidence="3 4">DSM 16525</strain>
    </source>
</reference>
<keyword evidence="1" id="KW-0175">Coiled coil</keyword>
<gene>
    <name evidence="2" type="ORF">MFU01_74650</name>
    <name evidence="3" type="ORF">SAMN05443572_103113</name>
</gene>
<evidence type="ECO:0000313" key="3">
    <source>
        <dbReference type="EMBL" id="SET76278.1"/>
    </source>
</evidence>
<dbReference type="RefSeq" id="WP_074951797.1">
    <property type="nucleotide sequence ID" value="NZ_BJXR01000062.1"/>
</dbReference>
<comment type="caution">
    <text evidence="2">The sequence shown here is derived from an EMBL/GenBank/DDBJ whole genome shotgun (WGS) entry which is preliminary data.</text>
</comment>
<evidence type="ECO:0000313" key="2">
    <source>
        <dbReference type="EMBL" id="GEN12428.1"/>
    </source>
</evidence>
<protein>
    <submittedName>
        <fullName evidence="3">Repeat-companion domain-containing protein</fullName>
    </submittedName>
</protein>
<organism evidence="2 5">
    <name type="scientific">Myxococcus fulvus</name>
    <dbReference type="NCBI Taxonomy" id="33"/>
    <lineage>
        <taxon>Bacteria</taxon>
        <taxon>Pseudomonadati</taxon>
        <taxon>Myxococcota</taxon>
        <taxon>Myxococcia</taxon>
        <taxon>Myxococcales</taxon>
        <taxon>Cystobacterineae</taxon>
        <taxon>Myxococcaceae</taxon>
        <taxon>Myxococcus</taxon>
    </lineage>
</organism>
<evidence type="ECO:0000313" key="4">
    <source>
        <dbReference type="Proteomes" id="UP000183760"/>
    </source>
</evidence>
<proteinExistence type="predicted"/>
<feature type="coiled-coil region" evidence="1">
    <location>
        <begin position="44"/>
        <end position="79"/>
    </location>
</feature>